<dbReference type="Pfam" id="PF09339">
    <property type="entry name" value="HTH_IclR"/>
    <property type="match status" value="1"/>
</dbReference>
<dbReference type="Gene3D" id="1.10.10.10">
    <property type="entry name" value="Winged helix-like DNA-binding domain superfamily/Winged helix DNA-binding domain"/>
    <property type="match status" value="1"/>
</dbReference>
<dbReference type="Proteomes" id="UP000282957">
    <property type="component" value="Unassembled WGS sequence"/>
</dbReference>
<evidence type="ECO:0000313" key="4">
    <source>
        <dbReference type="Proteomes" id="UP000282957"/>
    </source>
</evidence>
<feature type="region of interest" description="Disordered" evidence="1">
    <location>
        <begin position="294"/>
        <end position="317"/>
    </location>
</feature>
<accession>A0A437MDU4</accession>
<dbReference type="AlphaFoldDB" id="A0A437MDU4"/>
<evidence type="ECO:0000313" key="3">
    <source>
        <dbReference type="EMBL" id="RVT95811.1"/>
    </source>
</evidence>
<dbReference type="InterPro" id="IPR036388">
    <property type="entry name" value="WH-like_DNA-bd_sf"/>
</dbReference>
<evidence type="ECO:0000259" key="2">
    <source>
        <dbReference type="Pfam" id="PF09339"/>
    </source>
</evidence>
<feature type="compositionally biased region" description="Basic and acidic residues" evidence="1">
    <location>
        <begin position="17"/>
        <end position="31"/>
    </location>
</feature>
<comment type="caution">
    <text evidence="3">The sequence shown here is derived from an EMBL/GenBank/DDBJ whole genome shotgun (WGS) entry which is preliminary data.</text>
</comment>
<feature type="compositionally biased region" description="Basic and acidic residues" evidence="1">
    <location>
        <begin position="42"/>
        <end position="54"/>
    </location>
</feature>
<keyword evidence="4" id="KW-1185">Reference proteome</keyword>
<sequence>MGHGSRQRVVTAFDRAQTPERFRRDEQSERHLRPHGVPTMSGRDRQKAETRRLRKGGEYRADEVFASMPCTYLHAAACRLSSVAFRVFWLANANYRPPHSDKQRGRAVLAYSQIRYPLGADAKNTLEQQPGQSTIARALREVLASGFVELAAEGTRPRHSGGARGQAAEYHVPCREAGAQLPSQCQNLPRIGGKVRLHVNQMRGLAATLSPHALRALAVLISRSERDGRGTLLDTAPTAIGASDIARLIGIPRSTAHLVLRELVDRAHLCLAAPAAGRRSAKLRLGPKFRQFDRAARQKSPLRGATNTKLKPHRMPH</sequence>
<dbReference type="OrthoDB" id="31778at2"/>
<evidence type="ECO:0000256" key="1">
    <source>
        <dbReference type="SAM" id="MobiDB-lite"/>
    </source>
</evidence>
<gene>
    <name evidence="3" type="ORF">EOD42_16625</name>
</gene>
<proteinExistence type="predicted"/>
<organism evidence="3 4">
    <name type="scientific">Rhodovarius crocodyli</name>
    <dbReference type="NCBI Taxonomy" id="1979269"/>
    <lineage>
        <taxon>Bacteria</taxon>
        <taxon>Pseudomonadati</taxon>
        <taxon>Pseudomonadota</taxon>
        <taxon>Alphaproteobacteria</taxon>
        <taxon>Acetobacterales</taxon>
        <taxon>Roseomonadaceae</taxon>
        <taxon>Rhodovarius</taxon>
    </lineage>
</organism>
<dbReference type="GO" id="GO:0006355">
    <property type="term" value="P:regulation of DNA-templated transcription"/>
    <property type="evidence" value="ECO:0007669"/>
    <property type="project" value="InterPro"/>
</dbReference>
<dbReference type="EMBL" id="SACL01000005">
    <property type="protein sequence ID" value="RVT95811.1"/>
    <property type="molecule type" value="Genomic_DNA"/>
</dbReference>
<dbReference type="GO" id="GO:0003677">
    <property type="term" value="F:DNA binding"/>
    <property type="evidence" value="ECO:0007669"/>
    <property type="project" value="InterPro"/>
</dbReference>
<name>A0A437MDU4_9PROT</name>
<feature type="region of interest" description="Disordered" evidence="1">
    <location>
        <begin position="1"/>
        <end position="54"/>
    </location>
</feature>
<protein>
    <recommendedName>
        <fullName evidence="2">HTH iclR-type domain-containing protein</fullName>
    </recommendedName>
</protein>
<dbReference type="InterPro" id="IPR005471">
    <property type="entry name" value="Tscrpt_reg_IclR_N"/>
</dbReference>
<feature type="domain" description="HTH iclR-type" evidence="2">
    <location>
        <begin position="232"/>
        <end position="265"/>
    </location>
</feature>
<reference evidence="3 4" key="1">
    <citation type="submission" date="2019-01" db="EMBL/GenBank/DDBJ databases">
        <authorList>
            <person name="Chen W.-M."/>
        </authorList>
    </citation>
    <scope>NUCLEOTIDE SEQUENCE [LARGE SCALE GENOMIC DNA]</scope>
    <source>
        <strain evidence="3 4">CCP-6</strain>
    </source>
</reference>